<evidence type="ECO:0000259" key="12">
    <source>
        <dbReference type="Pfam" id="PF00266"/>
    </source>
</evidence>
<keyword evidence="7" id="KW-0663">Pyridoxal phosphate</keyword>
<dbReference type="PANTHER" id="PTHR11601">
    <property type="entry name" value="CYSTEINE DESULFURYLASE FAMILY MEMBER"/>
    <property type="match status" value="1"/>
</dbReference>
<comment type="function">
    <text evidence="2">Catalyzes the removal of elemental sulfur atoms from cysteine to produce alanine. Seems to participate in the biosynthesis of the nitrogenase metalloclusters by providing the inorganic sulfur required for the Fe-S core formation.</text>
</comment>
<dbReference type="InterPro" id="IPR000192">
    <property type="entry name" value="Aminotrans_V_dom"/>
</dbReference>
<evidence type="ECO:0000256" key="2">
    <source>
        <dbReference type="ARBA" id="ARBA00003120"/>
    </source>
</evidence>
<dbReference type="InterPro" id="IPR015424">
    <property type="entry name" value="PyrdxlP-dep_Trfase"/>
</dbReference>
<dbReference type="Pfam" id="PF00266">
    <property type="entry name" value="Aminotran_5"/>
    <property type="match status" value="1"/>
</dbReference>
<dbReference type="Gene3D" id="3.90.1150.10">
    <property type="entry name" value="Aspartate Aminotransferase, domain 1"/>
    <property type="match status" value="1"/>
</dbReference>
<dbReference type="EC" id="2.8.1.7" evidence="4"/>
<dbReference type="AlphaFoldDB" id="A0A117MSC5"/>
<dbReference type="GO" id="GO:0031071">
    <property type="term" value="F:cysteine desulfurase activity"/>
    <property type="evidence" value="ECO:0007669"/>
    <property type="project" value="UniProtKB-EC"/>
</dbReference>
<evidence type="ECO:0000256" key="1">
    <source>
        <dbReference type="ARBA" id="ARBA00001933"/>
    </source>
</evidence>
<keyword evidence="8" id="KW-0408">Iron</keyword>
<dbReference type="SUPFAM" id="SSF53383">
    <property type="entry name" value="PLP-dependent transferases"/>
    <property type="match status" value="1"/>
</dbReference>
<dbReference type="Gene3D" id="3.40.640.10">
    <property type="entry name" value="Type I PLP-dependent aspartate aminotransferase-like (Major domain)"/>
    <property type="match status" value="1"/>
</dbReference>
<organism evidence="13 14">
    <name type="scientific">Chlorobium limicola</name>
    <dbReference type="NCBI Taxonomy" id="1092"/>
    <lineage>
        <taxon>Bacteria</taxon>
        <taxon>Pseudomonadati</taxon>
        <taxon>Chlorobiota</taxon>
        <taxon>Chlorobiia</taxon>
        <taxon>Chlorobiales</taxon>
        <taxon>Chlorobiaceae</taxon>
        <taxon>Chlorobium/Pelodictyon group</taxon>
        <taxon>Chlorobium</taxon>
    </lineage>
</organism>
<evidence type="ECO:0000256" key="5">
    <source>
        <dbReference type="ARBA" id="ARBA00022679"/>
    </source>
</evidence>
<dbReference type="PANTHER" id="PTHR11601:SF34">
    <property type="entry name" value="CYSTEINE DESULFURASE"/>
    <property type="match status" value="1"/>
</dbReference>
<dbReference type="RefSeq" id="WP_059138171.1">
    <property type="nucleotide sequence ID" value="NZ_LMBR01000003.1"/>
</dbReference>
<evidence type="ECO:0000256" key="11">
    <source>
        <dbReference type="RuleBase" id="RU004504"/>
    </source>
</evidence>
<evidence type="ECO:0000256" key="9">
    <source>
        <dbReference type="ARBA" id="ARBA00023014"/>
    </source>
</evidence>
<comment type="caution">
    <text evidence="13">The sequence shown here is derived from an EMBL/GenBank/DDBJ whole genome shotgun (WGS) entry which is preliminary data.</text>
</comment>
<dbReference type="PROSITE" id="PS00595">
    <property type="entry name" value="AA_TRANSFER_CLASS_5"/>
    <property type="match status" value="1"/>
</dbReference>
<dbReference type="Gene3D" id="1.10.260.50">
    <property type="match status" value="1"/>
</dbReference>
<dbReference type="InterPro" id="IPR015421">
    <property type="entry name" value="PyrdxlP-dep_Trfase_major"/>
</dbReference>
<evidence type="ECO:0000256" key="8">
    <source>
        <dbReference type="ARBA" id="ARBA00023004"/>
    </source>
</evidence>
<comment type="cofactor">
    <cofactor evidence="1 11">
        <name>pyridoxal 5'-phosphate</name>
        <dbReference type="ChEBI" id="CHEBI:597326"/>
    </cofactor>
</comment>
<dbReference type="EMBL" id="LMBR01000003">
    <property type="protein sequence ID" value="KUL33099.1"/>
    <property type="molecule type" value="Genomic_DNA"/>
</dbReference>
<keyword evidence="5" id="KW-0808">Transferase</keyword>
<evidence type="ECO:0000256" key="3">
    <source>
        <dbReference type="ARBA" id="ARBA00006490"/>
    </source>
</evidence>
<dbReference type="InterPro" id="IPR020578">
    <property type="entry name" value="Aminotrans_V_PyrdxlP_BS"/>
</dbReference>
<dbReference type="InterPro" id="IPR015422">
    <property type="entry name" value="PyrdxlP-dep_Trfase_small"/>
</dbReference>
<dbReference type="PIRSF" id="PIRSF005572">
    <property type="entry name" value="NifS"/>
    <property type="match status" value="1"/>
</dbReference>
<sequence length="398" mass="42816">MKVYFDNNATTPLHPEVKKELIEAMGMFGNPSSMHAWGREARANVEDARSRVAGFIGAHDDEIVFVGSGSEANNTVLSLFVCASNQCIPGTKMRSSIITTKIEHPCVLETSECLAHRGARVKYLNVDRYGKVDLDQLAGMLGDDVGLVSVMMANNEIGTLQDIATISKMVHECGALMHTDAVQAVGKIPVDVAALGVDFLTISAHKIYGPKGVGALYVKKGIPYCPFIRGGHQERGRRAGTENTLGILGLGKAVEMRQLEMEAEEKRLASMKAILKKGIEERIDDIYFNGHPTDSLSGTLNVSFPGAEGEAILLYLDLEGIAVSTGSACASGSLDPSHVLLATGVDAERAHGSIRISLGRESTMQEVEYMLDILPKTIKRIRDMSTAYIKGGTHAASR</sequence>
<evidence type="ECO:0000256" key="7">
    <source>
        <dbReference type="ARBA" id="ARBA00022898"/>
    </source>
</evidence>
<accession>A0A117MSC5</accession>
<protein>
    <recommendedName>
        <fullName evidence="4">cysteine desulfurase</fullName>
        <ecNumber evidence="4">2.8.1.7</ecNumber>
    </recommendedName>
</protein>
<evidence type="ECO:0000256" key="4">
    <source>
        <dbReference type="ARBA" id="ARBA00012239"/>
    </source>
</evidence>
<dbReference type="InterPro" id="IPR016454">
    <property type="entry name" value="Cysteine_dSase"/>
</dbReference>
<keyword evidence="14" id="KW-1185">Reference proteome</keyword>
<name>A0A117MSC5_CHLLI</name>
<dbReference type="OrthoDB" id="9804366at2"/>
<evidence type="ECO:0000256" key="6">
    <source>
        <dbReference type="ARBA" id="ARBA00022723"/>
    </source>
</evidence>
<gene>
    <name evidence="13" type="ORF">ASB62_00680</name>
</gene>
<comment type="catalytic activity">
    <reaction evidence="10">
        <text>(sulfur carrier)-H + L-cysteine = (sulfur carrier)-SH + L-alanine</text>
        <dbReference type="Rhea" id="RHEA:43892"/>
        <dbReference type="Rhea" id="RHEA-COMP:14737"/>
        <dbReference type="Rhea" id="RHEA-COMP:14739"/>
        <dbReference type="ChEBI" id="CHEBI:29917"/>
        <dbReference type="ChEBI" id="CHEBI:35235"/>
        <dbReference type="ChEBI" id="CHEBI:57972"/>
        <dbReference type="ChEBI" id="CHEBI:64428"/>
        <dbReference type="EC" id="2.8.1.7"/>
    </reaction>
</comment>
<dbReference type="Proteomes" id="UP000053937">
    <property type="component" value="Unassembled WGS sequence"/>
</dbReference>
<keyword evidence="6" id="KW-0479">Metal-binding</keyword>
<feature type="domain" description="Aminotransferase class V" evidence="12">
    <location>
        <begin position="3"/>
        <end position="369"/>
    </location>
</feature>
<dbReference type="FunFam" id="3.40.640.10:FF:000084">
    <property type="entry name" value="IscS-like cysteine desulfurase"/>
    <property type="match status" value="1"/>
</dbReference>
<dbReference type="GO" id="GO:0046872">
    <property type="term" value="F:metal ion binding"/>
    <property type="evidence" value="ECO:0007669"/>
    <property type="project" value="UniProtKB-KW"/>
</dbReference>
<dbReference type="GO" id="GO:0051536">
    <property type="term" value="F:iron-sulfur cluster binding"/>
    <property type="evidence" value="ECO:0007669"/>
    <property type="project" value="UniProtKB-KW"/>
</dbReference>
<proteinExistence type="inferred from homology"/>
<comment type="similarity">
    <text evidence="3">Belongs to the class-V pyridoxal-phosphate-dependent aminotransferase family. NifS/IscS subfamily.</text>
</comment>
<evidence type="ECO:0000256" key="10">
    <source>
        <dbReference type="ARBA" id="ARBA00050776"/>
    </source>
</evidence>
<reference evidence="13 14" key="1">
    <citation type="submission" date="2015-10" db="EMBL/GenBank/DDBJ databases">
        <title>Draft Genome Sequence of Chlorobium limicola strain Frasassi Growing under Artificial Lighting in the Frasassi Cave System.</title>
        <authorList>
            <person name="Mansor M."/>
            <person name="Macalady J."/>
        </authorList>
    </citation>
    <scope>NUCLEOTIDE SEQUENCE [LARGE SCALE GENOMIC DNA]</scope>
    <source>
        <strain evidence="13 14">Frasassi</strain>
    </source>
</reference>
<keyword evidence="9" id="KW-0411">Iron-sulfur</keyword>
<evidence type="ECO:0000313" key="13">
    <source>
        <dbReference type="EMBL" id="KUL33099.1"/>
    </source>
</evidence>
<evidence type="ECO:0000313" key="14">
    <source>
        <dbReference type="Proteomes" id="UP000053937"/>
    </source>
</evidence>